<dbReference type="KEGG" id="bih:BIP78_0422"/>
<dbReference type="FunFam" id="3.40.30.10:FF:000015">
    <property type="entry name" value="NADH-quinone oxidoreductase subunit E"/>
    <property type="match status" value="1"/>
</dbReference>
<keyword evidence="8" id="KW-0830">Ubiquinone</keyword>
<evidence type="ECO:0000313" key="8">
    <source>
        <dbReference type="EMBL" id="QAA76188.1"/>
    </source>
</evidence>
<dbReference type="EMBL" id="CP034928">
    <property type="protein sequence ID" value="QAA76188.1"/>
    <property type="molecule type" value="Genomic_DNA"/>
</dbReference>
<dbReference type="GO" id="GO:0051537">
    <property type="term" value="F:2 iron, 2 sulfur cluster binding"/>
    <property type="evidence" value="ECO:0007669"/>
    <property type="project" value="UniProtKB-KW"/>
</dbReference>
<evidence type="ECO:0000256" key="7">
    <source>
        <dbReference type="PIRSR" id="PIRSR000216-1"/>
    </source>
</evidence>
<comment type="similarity">
    <text evidence="1">Belongs to the complex I 24 kDa subunit family.</text>
</comment>
<dbReference type="FunFam" id="1.10.10.1590:FF:000001">
    <property type="entry name" value="NADH-quinone oxidoreductase subunit E"/>
    <property type="match status" value="1"/>
</dbReference>
<feature type="binding site" evidence="7">
    <location>
        <position position="89"/>
    </location>
    <ligand>
        <name>[2Fe-2S] cluster</name>
        <dbReference type="ChEBI" id="CHEBI:190135"/>
    </ligand>
</feature>
<feature type="binding site" evidence="7">
    <location>
        <position position="125"/>
    </location>
    <ligand>
        <name>[2Fe-2S] cluster</name>
        <dbReference type="ChEBI" id="CHEBI:190135"/>
    </ligand>
</feature>
<dbReference type="Pfam" id="PF01257">
    <property type="entry name" value="2Fe-2S_thioredx"/>
    <property type="match status" value="1"/>
</dbReference>
<accession>A0A410FTE9</accession>
<evidence type="ECO:0000256" key="6">
    <source>
        <dbReference type="ARBA" id="ARBA00034078"/>
    </source>
</evidence>
<comment type="cofactor">
    <cofactor evidence="6">
        <name>[2Fe-2S] cluster</name>
        <dbReference type="ChEBI" id="CHEBI:190135"/>
    </cofactor>
</comment>
<sequence length="162" mass="17759">MTPPSLDPKGHSSLRALIARYRDRRGVAIPLLADIQRQFGYLPHDVVEEAARALDIPAAELFGVATFYSMFRLKPLGKHVIRLCRGTACHVQGSLRIAEELQRRLGVAEGDTTEDGLFTLQFVACLGCCSLAPVMMVGEDVHGRLTPEKAIKVLDGYREGKG</sequence>
<dbReference type="InterPro" id="IPR042128">
    <property type="entry name" value="NuoE_dom"/>
</dbReference>
<dbReference type="PANTHER" id="PTHR43342:SF1">
    <property type="entry name" value="BIFURCATING [FEFE] HYDROGENASE GAMMA SUBUNIT"/>
    <property type="match status" value="1"/>
</dbReference>
<dbReference type="Proteomes" id="UP000287233">
    <property type="component" value="Chromosome"/>
</dbReference>
<organism evidence="8 9">
    <name type="scientific">Bipolaricaulis sibiricus</name>
    <dbReference type="NCBI Taxonomy" id="2501609"/>
    <lineage>
        <taxon>Bacteria</taxon>
        <taxon>Candidatus Bipolaricaulota</taxon>
        <taxon>Candidatus Bipolaricaulia</taxon>
        <taxon>Candidatus Bipolaricaulales</taxon>
        <taxon>Candidatus Bipolaricaulaceae</taxon>
        <taxon>Candidatus Bipolaricaulis</taxon>
    </lineage>
</organism>
<dbReference type="CDD" id="cd03064">
    <property type="entry name" value="TRX_Fd_NuoE"/>
    <property type="match status" value="1"/>
</dbReference>
<dbReference type="Gene3D" id="3.40.30.10">
    <property type="entry name" value="Glutaredoxin"/>
    <property type="match status" value="1"/>
</dbReference>
<evidence type="ECO:0000256" key="2">
    <source>
        <dbReference type="ARBA" id="ARBA00022714"/>
    </source>
</evidence>
<dbReference type="PANTHER" id="PTHR43342">
    <property type="entry name" value="NADH-QUINONE OXIDOREDUCTASE, E SUBUNIT"/>
    <property type="match status" value="1"/>
</dbReference>
<dbReference type="AlphaFoldDB" id="A0A410FTE9"/>
<dbReference type="InterPro" id="IPR036249">
    <property type="entry name" value="Thioredoxin-like_sf"/>
</dbReference>
<evidence type="ECO:0000313" key="9">
    <source>
        <dbReference type="Proteomes" id="UP000287233"/>
    </source>
</evidence>
<dbReference type="PROSITE" id="PS01099">
    <property type="entry name" value="COMPLEX1_24K"/>
    <property type="match status" value="1"/>
</dbReference>
<dbReference type="SUPFAM" id="SSF52833">
    <property type="entry name" value="Thioredoxin-like"/>
    <property type="match status" value="1"/>
</dbReference>
<dbReference type="GO" id="GO:0016491">
    <property type="term" value="F:oxidoreductase activity"/>
    <property type="evidence" value="ECO:0007669"/>
    <property type="project" value="InterPro"/>
</dbReference>
<keyword evidence="2 7" id="KW-0001">2Fe-2S</keyword>
<dbReference type="InterPro" id="IPR028431">
    <property type="entry name" value="NADP_DH_HndA-like"/>
</dbReference>
<keyword evidence="4 7" id="KW-0408">Iron</keyword>
<feature type="binding site" evidence="7">
    <location>
        <position position="129"/>
    </location>
    <ligand>
        <name>[2Fe-2S] cluster</name>
        <dbReference type="ChEBI" id="CHEBI:190135"/>
    </ligand>
</feature>
<dbReference type="InterPro" id="IPR041921">
    <property type="entry name" value="NuoE_N"/>
</dbReference>
<feature type="binding site" evidence="7">
    <location>
        <position position="84"/>
    </location>
    <ligand>
        <name>[2Fe-2S] cluster</name>
        <dbReference type="ChEBI" id="CHEBI:190135"/>
    </ligand>
</feature>
<dbReference type="NCBIfam" id="NF005722">
    <property type="entry name" value="PRK07539.1-2"/>
    <property type="match status" value="1"/>
</dbReference>
<dbReference type="PIRSF" id="PIRSF000216">
    <property type="entry name" value="NADH_DH_24kDa"/>
    <property type="match status" value="1"/>
</dbReference>
<evidence type="ECO:0000256" key="4">
    <source>
        <dbReference type="ARBA" id="ARBA00023004"/>
    </source>
</evidence>
<keyword evidence="5 7" id="KW-0411">Iron-sulfur</keyword>
<comment type="cofactor">
    <cofactor evidence="7">
        <name>[2Fe-2S] cluster</name>
        <dbReference type="ChEBI" id="CHEBI:190135"/>
    </cofactor>
    <text evidence="7">Binds 1 [2Fe-2S] cluster.</text>
</comment>
<reference evidence="9" key="1">
    <citation type="submission" date="2018-12" db="EMBL/GenBank/DDBJ databases">
        <title>Complete genome sequence of an uncultured bacterium of the candidate phylum Bipolaricaulota.</title>
        <authorList>
            <person name="Kadnikov V.V."/>
            <person name="Mardanov A.V."/>
            <person name="Beletsky A.V."/>
            <person name="Frank Y.A."/>
            <person name="Karnachuk O.V."/>
            <person name="Ravin N.V."/>
        </authorList>
    </citation>
    <scope>NUCLEOTIDE SEQUENCE [LARGE SCALE GENOMIC DNA]</scope>
</reference>
<dbReference type="InterPro" id="IPR002023">
    <property type="entry name" value="NuoE-like"/>
</dbReference>
<protein>
    <submittedName>
        <fullName evidence="8">NADH-ubiquinone oxidoreductase chain E</fullName>
    </submittedName>
</protein>
<proteinExistence type="inferred from homology"/>
<keyword evidence="3 7" id="KW-0479">Metal-binding</keyword>
<evidence type="ECO:0000256" key="5">
    <source>
        <dbReference type="ARBA" id="ARBA00023014"/>
    </source>
</evidence>
<gene>
    <name evidence="8" type="ORF">BIP78_0422</name>
</gene>
<dbReference type="GO" id="GO:0046872">
    <property type="term" value="F:metal ion binding"/>
    <property type="evidence" value="ECO:0007669"/>
    <property type="project" value="UniProtKB-KW"/>
</dbReference>
<evidence type="ECO:0000256" key="3">
    <source>
        <dbReference type="ARBA" id="ARBA00022723"/>
    </source>
</evidence>
<evidence type="ECO:0000256" key="1">
    <source>
        <dbReference type="ARBA" id="ARBA00010643"/>
    </source>
</evidence>
<name>A0A410FTE9_BIPS1</name>
<dbReference type="Gene3D" id="1.10.10.1590">
    <property type="entry name" value="NADH-quinone oxidoreductase subunit E"/>
    <property type="match status" value="1"/>
</dbReference>